<evidence type="ECO:0000256" key="6">
    <source>
        <dbReference type="ARBA" id="ARBA00022807"/>
    </source>
</evidence>
<proteinExistence type="inferred from homology"/>
<feature type="active site" evidence="8 9">
    <location>
        <position position="105"/>
    </location>
</feature>
<dbReference type="GO" id="GO:0005509">
    <property type="term" value="F:calcium ion binding"/>
    <property type="evidence" value="ECO:0007669"/>
    <property type="project" value="InterPro"/>
</dbReference>
<dbReference type="Gene3D" id="1.10.238.10">
    <property type="entry name" value="EF-hand"/>
    <property type="match status" value="1"/>
</dbReference>
<reference evidence="12 13" key="1">
    <citation type="submission" date="2019-06" db="EMBL/GenBank/DDBJ databases">
        <title>A chromosome-scale genome assembly of the striped catfish, Pangasianodon hypophthalmus.</title>
        <authorList>
            <person name="Wen M."/>
            <person name="Zahm M."/>
            <person name="Roques C."/>
            <person name="Cabau C."/>
            <person name="Klopp C."/>
            <person name="Donnadieu C."/>
            <person name="Jouanno E."/>
            <person name="Avarre J.-C."/>
            <person name="Campet M."/>
            <person name="Ha T.T.T."/>
            <person name="Dugue R."/>
            <person name="Lampietro C."/>
            <person name="Louis A."/>
            <person name="Herpin A."/>
            <person name="Echchiki A."/>
            <person name="Berthelot C."/>
            <person name="Parey E."/>
            <person name="Roest-Crollius H."/>
            <person name="Braasch I."/>
            <person name="Postlethwait J."/>
            <person name="Bobe J."/>
            <person name="Montfort J."/>
            <person name="Bouchez O."/>
            <person name="Begum T."/>
            <person name="Schartl M."/>
            <person name="Guiguen Y."/>
        </authorList>
    </citation>
    <scope>NUCLEOTIDE SEQUENCE [LARGE SCALE GENOMIC DNA]</scope>
    <source>
        <strain evidence="12 13">Indonesia</strain>
        <tissue evidence="12">Blood</tissue>
    </source>
</reference>
<dbReference type="SUPFAM" id="SSF47473">
    <property type="entry name" value="EF-hand"/>
    <property type="match status" value="1"/>
</dbReference>
<dbReference type="CDD" id="cd16195">
    <property type="entry name" value="EFh_PEF_CAPN13_14"/>
    <property type="match status" value="1"/>
</dbReference>
<dbReference type="InterPro" id="IPR022683">
    <property type="entry name" value="Calpain_III"/>
</dbReference>
<evidence type="ECO:0000256" key="7">
    <source>
        <dbReference type="ARBA" id="ARBA00022837"/>
    </source>
</evidence>
<dbReference type="PRINTS" id="PR00704">
    <property type="entry name" value="CALPAIN"/>
</dbReference>
<dbReference type="FunFam" id="3.90.70.10:FF:000054">
    <property type="entry name" value="Calpain 14"/>
    <property type="match status" value="1"/>
</dbReference>
<dbReference type="Pfam" id="PF01067">
    <property type="entry name" value="Calpain_III"/>
    <property type="match status" value="1"/>
</dbReference>
<evidence type="ECO:0000256" key="9">
    <source>
        <dbReference type="PROSITE-ProRule" id="PRU00239"/>
    </source>
</evidence>
<dbReference type="GO" id="GO:0006508">
    <property type="term" value="P:proteolysis"/>
    <property type="evidence" value="ECO:0007669"/>
    <property type="project" value="UniProtKB-KW"/>
</dbReference>
<feature type="domain" description="Calpain catalytic" evidence="10">
    <location>
        <begin position="47"/>
        <end position="351"/>
    </location>
</feature>
<dbReference type="InterPro" id="IPR000169">
    <property type="entry name" value="Pept_cys_AS"/>
</dbReference>
<keyword evidence="3" id="KW-0479">Metal-binding</keyword>
<evidence type="ECO:0000259" key="10">
    <source>
        <dbReference type="PROSITE" id="PS50203"/>
    </source>
</evidence>
<dbReference type="SUPFAM" id="SSF54001">
    <property type="entry name" value="Cysteine proteinases"/>
    <property type="match status" value="1"/>
</dbReference>
<comment type="similarity">
    <text evidence="1">Belongs to the peptidase C2 family.</text>
</comment>
<dbReference type="SMART" id="SM00230">
    <property type="entry name" value="CysPc"/>
    <property type="match status" value="1"/>
</dbReference>
<name>A0A5N5N753_PANHP</name>
<evidence type="ECO:0000256" key="4">
    <source>
        <dbReference type="ARBA" id="ARBA00022737"/>
    </source>
</evidence>
<dbReference type="Pfam" id="PF21875">
    <property type="entry name" value="CAPN13-like_C_EFh"/>
    <property type="match status" value="1"/>
</dbReference>
<dbReference type="SMART" id="SM00720">
    <property type="entry name" value="calpain_III"/>
    <property type="match status" value="1"/>
</dbReference>
<keyword evidence="2 9" id="KW-0645">Protease</keyword>
<feature type="active site" evidence="8 9">
    <location>
        <position position="269"/>
    </location>
</feature>
<feature type="active site" evidence="8 9">
    <location>
        <position position="293"/>
    </location>
</feature>
<sequence length="690" mass="78726">MSAPGVCLNIIKERQESNGVGTLSNPKKFLDQDYELLHQYCLIRKRRYVDDMFPPDNSSVGENLLQPEDLAKVEWRRPTDLVSNPQLIVDGVSRFDFAQGVVGNCWFLAAVGALTFQRHIMQKVFPVEQSFQKDYAGIFHFRFWRFGKWVDVVIDDKLPTINGQLIFVRPQSPKTPQSPRIPEFWPALLEKAYAKVCGSYEDMKYGWVSEALKDFTGGVHMTLCPQNENPQILWDLIHRAARADSLMGCGTPGNAAFNTQQNNGLVEGHAYTVTGVTMVTSNGNQVQLVRLLNPWGHTEWSGSWSDGSQTWMTVSEEERKNYTNFVNDGEFWMSMEDFCKCFCQLDICNYSPAFLDGSPESHWILSMYDGRWLAGSTAGGCMDCENTFWTNPRFPVKITDINRACEPIPKTAPNILVSLMQKPDKRNRRLTRKLHLGFSIFKRTPEMKDSRRVSTDSSISTSNLVYSTKVMFDSREITEYVRLEPGEYIIIPYTFQPNKTASFILTLCSKTETHTGEPFMVLSSEGKVLRQISDHYQEINAEQLQRFLNENCFGGGVQSTGGFSLDACQSIVAMMDLSVTGTLNALELSELLKKIDLYKDIFFHVDNDRDGILSLIELRHAVEATGFRISDNLLKLTTLRFADSTGRITLERFICLALRLSCMSEIFRKLADRKYMHLKEHEWLHLTMYS</sequence>
<dbReference type="AlphaFoldDB" id="A0A5N5N753"/>
<dbReference type="PROSITE" id="PS50203">
    <property type="entry name" value="CALPAIN_CAT"/>
    <property type="match status" value="1"/>
</dbReference>
<dbReference type="InterPro" id="IPR018247">
    <property type="entry name" value="EF_Hand_1_Ca_BS"/>
</dbReference>
<dbReference type="PROSITE" id="PS00018">
    <property type="entry name" value="EF_HAND_1"/>
    <property type="match status" value="1"/>
</dbReference>
<keyword evidence="4" id="KW-0677">Repeat</keyword>
<dbReference type="GO" id="GO:0004198">
    <property type="term" value="F:calcium-dependent cysteine-type endopeptidase activity"/>
    <property type="evidence" value="ECO:0007669"/>
    <property type="project" value="InterPro"/>
</dbReference>
<dbReference type="PANTHER" id="PTHR10183">
    <property type="entry name" value="CALPAIN"/>
    <property type="match status" value="1"/>
</dbReference>
<gene>
    <name evidence="12" type="ORF">PHYPO_G00016270</name>
</gene>
<evidence type="ECO:0000313" key="12">
    <source>
        <dbReference type="EMBL" id="KAB5562296.1"/>
    </source>
</evidence>
<dbReference type="InterPro" id="IPR054069">
    <property type="entry name" value="CAPN3/13-like_C_EFh"/>
</dbReference>
<keyword evidence="5 9" id="KW-0378">Hydrolase</keyword>
<dbReference type="Gene3D" id="2.60.120.380">
    <property type="match status" value="1"/>
</dbReference>
<dbReference type="PROSITE" id="PS50222">
    <property type="entry name" value="EF_HAND_2"/>
    <property type="match status" value="1"/>
</dbReference>
<protein>
    <recommendedName>
        <fullName evidence="14">Calpain catalytic domain-containing protein</fullName>
    </recommendedName>
</protein>
<dbReference type="InterPro" id="IPR022682">
    <property type="entry name" value="Calpain_domain_III"/>
</dbReference>
<evidence type="ECO:0000256" key="1">
    <source>
        <dbReference type="ARBA" id="ARBA00007623"/>
    </source>
</evidence>
<accession>A0A5N5N753</accession>
<dbReference type="PANTHER" id="PTHR10183:SF302">
    <property type="entry name" value="CALPAIN-14"/>
    <property type="match status" value="1"/>
</dbReference>
<dbReference type="InterPro" id="IPR022684">
    <property type="entry name" value="Calpain_cysteine_protease"/>
</dbReference>
<dbReference type="InterPro" id="IPR011992">
    <property type="entry name" value="EF-hand-dom_pair"/>
</dbReference>
<comment type="caution">
    <text evidence="12">The sequence shown here is derived from an EMBL/GenBank/DDBJ whole genome shotgun (WGS) entry which is preliminary data.</text>
</comment>
<dbReference type="Gene3D" id="3.90.70.10">
    <property type="entry name" value="Cysteine proteinases"/>
    <property type="match status" value="1"/>
</dbReference>
<dbReference type="SUPFAM" id="SSF49758">
    <property type="entry name" value="Calpain large subunit, middle domain (domain III)"/>
    <property type="match status" value="1"/>
</dbReference>
<dbReference type="GO" id="GO:0005737">
    <property type="term" value="C:cytoplasm"/>
    <property type="evidence" value="ECO:0007669"/>
    <property type="project" value="TreeGrafter"/>
</dbReference>
<keyword evidence="7" id="KW-0106">Calcium</keyword>
<keyword evidence="6 9" id="KW-0788">Thiol protease</keyword>
<dbReference type="InterPro" id="IPR001300">
    <property type="entry name" value="Peptidase_C2_calpain_cat"/>
</dbReference>
<dbReference type="EMBL" id="VFJC01000011">
    <property type="protein sequence ID" value="KAB5562296.1"/>
    <property type="molecule type" value="Genomic_DNA"/>
</dbReference>
<dbReference type="InterPro" id="IPR038765">
    <property type="entry name" value="Papain-like_cys_pep_sf"/>
</dbReference>
<evidence type="ECO:0000259" key="11">
    <source>
        <dbReference type="PROSITE" id="PS50222"/>
    </source>
</evidence>
<evidence type="ECO:0008006" key="14">
    <source>
        <dbReference type="Google" id="ProtNLM"/>
    </source>
</evidence>
<evidence type="ECO:0000256" key="2">
    <source>
        <dbReference type="ARBA" id="ARBA00022670"/>
    </source>
</evidence>
<dbReference type="CDD" id="cd00044">
    <property type="entry name" value="CysPc"/>
    <property type="match status" value="1"/>
</dbReference>
<organism evidence="12 13">
    <name type="scientific">Pangasianodon hypophthalmus</name>
    <name type="common">Striped catfish</name>
    <name type="synonym">Helicophagus hypophthalmus</name>
    <dbReference type="NCBI Taxonomy" id="310915"/>
    <lineage>
        <taxon>Eukaryota</taxon>
        <taxon>Metazoa</taxon>
        <taxon>Chordata</taxon>
        <taxon>Craniata</taxon>
        <taxon>Vertebrata</taxon>
        <taxon>Euteleostomi</taxon>
        <taxon>Actinopterygii</taxon>
        <taxon>Neopterygii</taxon>
        <taxon>Teleostei</taxon>
        <taxon>Ostariophysi</taxon>
        <taxon>Siluriformes</taxon>
        <taxon>Pangasiidae</taxon>
        <taxon>Pangasianodon</taxon>
    </lineage>
</organism>
<evidence type="ECO:0000256" key="3">
    <source>
        <dbReference type="ARBA" id="ARBA00022723"/>
    </source>
</evidence>
<feature type="domain" description="EF-hand" evidence="11">
    <location>
        <begin position="593"/>
        <end position="628"/>
    </location>
</feature>
<dbReference type="InterPro" id="IPR036213">
    <property type="entry name" value="Calpain_III_sf"/>
</dbReference>
<evidence type="ECO:0000256" key="8">
    <source>
        <dbReference type="PIRSR" id="PIRSR622684-1"/>
    </source>
</evidence>
<dbReference type="Pfam" id="PF00648">
    <property type="entry name" value="Peptidase_C2"/>
    <property type="match status" value="1"/>
</dbReference>
<evidence type="ECO:0000256" key="5">
    <source>
        <dbReference type="ARBA" id="ARBA00022801"/>
    </source>
</evidence>
<keyword evidence="13" id="KW-1185">Reference proteome</keyword>
<dbReference type="InterPro" id="IPR002048">
    <property type="entry name" value="EF_hand_dom"/>
</dbReference>
<dbReference type="PROSITE" id="PS00139">
    <property type="entry name" value="THIOL_PROTEASE_CYS"/>
    <property type="match status" value="1"/>
</dbReference>
<dbReference type="Proteomes" id="UP000327468">
    <property type="component" value="Chromosome 10"/>
</dbReference>
<evidence type="ECO:0000313" key="13">
    <source>
        <dbReference type="Proteomes" id="UP000327468"/>
    </source>
</evidence>